<evidence type="ECO:0000256" key="6">
    <source>
        <dbReference type="ARBA" id="ARBA00023316"/>
    </source>
</evidence>
<keyword evidence="4 7" id="KW-0573">Peptidoglycan synthesis</keyword>
<dbReference type="HAMAP" id="MF_00258">
    <property type="entry name" value="Glu_racemase"/>
    <property type="match status" value="1"/>
</dbReference>
<keyword evidence="5 7" id="KW-0413">Isomerase</keyword>
<dbReference type="Proteomes" id="UP000712527">
    <property type="component" value="Unassembled WGS sequence"/>
</dbReference>
<keyword evidence="3 7" id="KW-0133">Cell shape</keyword>
<comment type="catalytic activity">
    <reaction evidence="1 7">
        <text>L-glutamate = D-glutamate</text>
        <dbReference type="Rhea" id="RHEA:12813"/>
        <dbReference type="ChEBI" id="CHEBI:29985"/>
        <dbReference type="ChEBI" id="CHEBI:29986"/>
        <dbReference type="EC" id="5.1.1.3"/>
    </reaction>
</comment>
<evidence type="ECO:0000256" key="1">
    <source>
        <dbReference type="ARBA" id="ARBA00001602"/>
    </source>
</evidence>
<dbReference type="InterPro" id="IPR004391">
    <property type="entry name" value="Glu_race"/>
</dbReference>
<dbReference type="Gene3D" id="3.40.50.1860">
    <property type="match status" value="2"/>
</dbReference>
<feature type="binding site" evidence="7">
    <location>
        <begin position="199"/>
        <end position="200"/>
    </location>
    <ligand>
        <name>substrate</name>
    </ligand>
</feature>
<evidence type="ECO:0000313" key="8">
    <source>
        <dbReference type="EMBL" id="MBM6775093.1"/>
    </source>
</evidence>
<gene>
    <name evidence="7 8" type="primary">murI</name>
    <name evidence="8" type="ORF">H9X80_06010</name>
</gene>
<dbReference type="SUPFAM" id="SSF53681">
    <property type="entry name" value="Aspartate/glutamate racemase"/>
    <property type="match status" value="2"/>
</dbReference>
<evidence type="ECO:0000256" key="2">
    <source>
        <dbReference type="ARBA" id="ARBA00013090"/>
    </source>
</evidence>
<dbReference type="PANTHER" id="PTHR21198:SF3">
    <property type="entry name" value="GLUTAMATE RACEMASE"/>
    <property type="match status" value="1"/>
</dbReference>
<feature type="active site" description="Proton donor/acceptor" evidence="7">
    <location>
        <position position="198"/>
    </location>
</feature>
<feature type="binding site" evidence="7">
    <location>
        <begin position="25"/>
        <end position="26"/>
    </location>
    <ligand>
        <name>substrate</name>
    </ligand>
</feature>
<dbReference type="EMBL" id="JACSNQ010000010">
    <property type="protein sequence ID" value="MBM6775093.1"/>
    <property type="molecule type" value="Genomic_DNA"/>
</dbReference>
<dbReference type="InterPro" id="IPR015942">
    <property type="entry name" value="Asp/Glu/hydantoin_racemase"/>
</dbReference>
<evidence type="ECO:0000256" key="5">
    <source>
        <dbReference type="ARBA" id="ARBA00023235"/>
    </source>
</evidence>
<dbReference type="Pfam" id="PF01177">
    <property type="entry name" value="Asp_Glu_race"/>
    <property type="match status" value="1"/>
</dbReference>
<sequence>MLVGQAAAGRFSVDERRDGFVGVMDSGVGGISVLRALVAELPHEDFHFFGDSAHAPYGEKDEAQVLALTSNVVERFLSEGAKAIVIACNTATSVAAATLRAAHPDVPIVGIEPALKPAAKAFPHGRILVMATEVTLRLDKYHELARAWGGQCEVVPVPCPGLAGRIERGDLDAPDLLEMLEGLVGGYAGAVDAVVLGCTHYPFVRAQIAWVLGPGVRFFDGGAGTARQLRARLTEEGLLAEGRQRAGRVELASSLSTPEEIALYQRFFSLPL</sequence>
<evidence type="ECO:0000256" key="7">
    <source>
        <dbReference type="HAMAP-Rule" id="MF_00258"/>
    </source>
</evidence>
<name>A0ABS2F2P0_9ACTN</name>
<dbReference type="PANTHER" id="PTHR21198">
    <property type="entry name" value="GLUTAMATE RACEMASE"/>
    <property type="match status" value="1"/>
</dbReference>
<comment type="function">
    <text evidence="7">Provides the (R)-glutamate required for cell wall biosynthesis.</text>
</comment>
<comment type="similarity">
    <text evidence="7">Belongs to the aspartate/glutamate racemases family.</text>
</comment>
<dbReference type="PROSITE" id="PS00923">
    <property type="entry name" value="ASP_GLU_RACEMASE_1"/>
    <property type="match status" value="1"/>
</dbReference>
<keyword evidence="6 7" id="KW-0961">Cell wall biogenesis/degradation</keyword>
<evidence type="ECO:0000313" key="9">
    <source>
        <dbReference type="Proteomes" id="UP000712527"/>
    </source>
</evidence>
<dbReference type="PROSITE" id="PS00924">
    <property type="entry name" value="ASP_GLU_RACEMASE_2"/>
    <property type="match status" value="1"/>
</dbReference>
<feature type="active site" description="Proton donor/acceptor" evidence="7">
    <location>
        <position position="88"/>
    </location>
</feature>
<dbReference type="EC" id="5.1.1.3" evidence="2 7"/>
<dbReference type="GO" id="GO:0008881">
    <property type="term" value="F:glutamate racemase activity"/>
    <property type="evidence" value="ECO:0007669"/>
    <property type="project" value="UniProtKB-EC"/>
</dbReference>
<protein>
    <recommendedName>
        <fullName evidence="2 7">Glutamate racemase</fullName>
        <ecNumber evidence="2 7">5.1.1.3</ecNumber>
    </recommendedName>
</protein>
<proteinExistence type="inferred from homology"/>
<dbReference type="NCBIfam" id="TIGR00067">
    <property type="entry name" value="glut_race"/>
    <property type="match status" value="1"/>
</dbReference>
<dbReference type="InterPro" id="IPR001920">
    <property type="entry name" value="Asp/Glu_race"/>
</dbReference>
<evidence type="ECO:0000256" key="4">
    <source>
        <dbReference type="ARBA" id="ARBA00022984"/>
    </source>
</evidence>
<organism evidence="8 9">
    <name type="scientific">Olsenella profusa</name>
    <dbReference type="NCBI Taxonomy" id="138595"/>
    <lineage>
        <taxon>Bacteria</taxon>
        <taxon>Bacillati</taxon>
        <taxon>Actinomycetota</taxon>
        <taxon>Coriobacteriia</taxon>
        <taxon>Coriobacteriales</taxon>
        <taxon>Atopobiaceae</taxon>
        <taxon>Olsenella</taxon>
    </lineage>
</organism>
<reference evidence="8 9" key="1">
    <citation type="journal article" date="2021" name="Sci. Rep.">
        <title>The distribution of antibiotic resistance genes in chicken gut microbiota commensals.</title>
        <authorList>
            <person name="Juricova H."/>
            <person name="Matiasovicova J."/>
            <person name="Kubasova T."/>
            <person name="Cejkova D."/>
            <person name="Rychlik I."/>
        </authorList>
    </citation>
    <scope>NUCLEOTIDE SEQUENCE [LARGE SCALE GENOMIC DNA]</scope>
    <source>
        <strain evidence="8 9">An794</strain>
    </source>
</reference>
<dbReference type="InterPro" id="IPR033134">
    <property type="entry name" value="Asp/Glu_racemase_AS_2"/>
</dbReference>
<keyword evidence="9" id="KW-1185">Reference proteome</keyword>
<evidence type="ECO:0000256" key="3">
    <source>
        <dbReference type="ARBA" id="ARBA00022960"/>
    </source>
</evidence>
<feature type="binding site" evidence="7">
    <location>
        <begin position="57"/>
        <end position="58"/>
    </location>
    <ligand>
        <name>substrate</name>
    </ligand>
</feature>
<feature type="binding site" evidence="7">
    <location>
        <begin position="89"/>
        <end position="90"/>
    </location>
    <ligand>
        <name>substrate</name>
    </ligand>
</feature>
<dbReference type="InterPro" id="IPR018187">
    <property type="entry name" value="Asp/Glu_racemase_AS_1"/>
</dbReference>
<comment type="pathway">
    <text evidence="7">Cell wall biogenesis; peptidoglycan biosynthesis.</text>
</comment>
<comment type="caution">
    <text evidence="8">The sequence shown here is derived from an EMBL/GenBank/DDBJ whole genome shotgun (WGS) entry which is preliminary data.</text>
</comment>
<accession>A0ABS2F2P0</accession>